<dbReference type="Proteomes" id="UP000030746">
    <property type="component" value="Unassembled WGS sequence"/>
</dbReference>
<dbReference type="SMART" id="SM00181">
    <property type="entry name" value="EGF"/>
    <property type="match status" value="4"/>
</dbReference>
<dbReference type="Gene3D" id="2.60.120.260">
    <property type="entry name" value="Galactose-binding domain-like"/>
    <property type="match status" value="1"/>
</dbReference>
<dbReference type="RefSeq" id="XP_009058939.1">
    <property type="nucleotide sequence ID" value="XM_009060691.1"/>
</dbReference>
<sequence length="452" mass="49581">MQMGEVEKTPRSGVLQTEAANKPQTGVKFGPDKSYTCHCFNDEPCHKDSGECSKGCATGWSGASCQKQNVALNKSASQVETNRTKRESGDKTTNIPDKCYNYNKTGKWLGIDLKEDYPIKHITIQPEKDLASVNGILLHVTKENGEPELCYKEGLSSTPPFVKYIECSHVIYGRYVNISNDRISHNGRYLTLCEVEIYVCSVGTFGSDCNNFCHCLNNERCSETGECPNGCSDGWTGTTCSQICDNGTYGAGCLKQCSDRNCLVETSPCHHIYGSCQGGCTEGFYGEVCDMKCSDRKCNDSNLQCESKTGECIDGCQPGYQSIDCTRECYNGKYGQDCLLNCSSRFCKLETECNNIDGACNCSDGYQGIDCTVKQPLVFPGDANGGTEDQTIWLSLVIIIVSATVAVVLVFVLRRRLRCRANQAVNNNVPLQETLVTQPPSNNKDTPSDQLL</sequence>
<evidence type="ECO:0000259" key="5">
    <source>
        <dbReference type="PROSITE" id="PS01186"/>
    </source>
</evidence>
<proteinExistence type="predicted"/>
<dbReference type="KEGG" id="lgi:LOTGIDRAFT_164185"/>
<dbReference type="GeneID" id="20239672"/>
<dbReference type="Gene3D" id="2.170.300.10">
    <property type="entry name" value="Tie2 ligand-binding domain superfamily"/>
    <property type="match status" value="1"/>
</dbReference>
<dbReference type="PROSITE" id="PS00022">
    <property type="entry name" value="EGF_1"/>
    <property type="match status" value="1"/>
</dbReference>
<dbReference type="InterPro" id="IPR042635">
    <property type="entry name" value="MEGF10/SREC1/2-like"/>
</dbReference>
<evidence type="ECO:0000313" key="7">
    <source>
        <dbReference type="Proteomes" id="UP000030746"/>
    </source>
</evidence>
<dbReference type="SUPFAM" id="SSF49785">
    <property type="entry name" value="Galactose-binding domain-like"/>
    <property type="match status" value="1"/>
</dbReference>
<dbReference type="CTD" id="20239672"/>
<dbReference type="OrthoDB" id="10252017at2759"/>
<evidence type="ECO:0000256" key="3">
    <source>
        <dbReference type="SAM" id="Phobius"/>
    </source>
</evidence>
<name>V4A0P9_LOTGI</name>
<dbReference type="InterPro" id="IPR008979">
    <property type="entry name" value="Galactose-bd-like_sf"/>
</dbReference>
<evidence type="ECO:0000259" key="4">
    <source>
        <dbReference type="PROSITE" id="PS00022"/>
    </source>
</evidence>
<organism evidence="6 7">
    <name type="scientific">Lottia gigantea</name>
    <name type="common">Giant owl limpet</name>
    <dbReference type="NCBI Taxonomy" id="225164"/>
    <lineage>
        <taxon>Eukaryota</taxon>
        <taxon>Metazoa</taxon>
        <taxon>Spiralia</taxon>
        <taxon>Lophotrochozoa</taxon>
        <taxon>Mollusca</taxon>
        <taxon>Gastropoda</taxon>
        <taxon>Patellogastropoda</taxon>
        <taxon>Lottioidea</taxon>
        <taxon>Lottiidae</taxon>
        <taxon>Lottia</taxon>
    </lineage>
</organism>
<protein>
    <recommendedName>
        <fullName evidence="4 5">EGF-like domain-containing protein</fullName>
    </recommendedName>
</protein>
<gene>
    <name evidence="6" type="ORF">LOTGIDRAFT_164185</name>
</gene>
<dbReference type="GO" id="GO:0005044">
    <property type="term" value="F:scavenger receptor activity"/>
    <property type="evidence" value="ECO:0007669"/>
    <property type="project" value="InterPro"/>
</dbReference>
<evidence type="ECO:0000313" key="6">
    <source>
        <dbReference type="EMBL" id="ESO90262.1"/>
    </source>
</evidence>
<keyword evidence="3" id="KW-0472">Membrane</keyword>
<feature type="transmembrane region" description="Helical" evidence="3">
    <location>
        <begin position="392"/>
        <end position="413"/>
    </location>
</feature>
<feature type="compositionally biased region" description="Polar residues" evidence="2">
    <location>
        <begin position="14"/>
        <end position="24"/>
    </location>
</feature>
<dbReference type="PROSITE" id="PS01186">
    <property type="entry name" value="EGF_2"/>
    <property type="match status" value="1"/>
</dbReference>
<dbReference type="PANTHER" id="PTHR24043:SF8">
    <property type="entry name" value="EGF-LIKE DOMAIN-CONTAINING PROTEIN"/>
    <property type="match status" value="1"/>
</dbReference>
<feature type="compositionally biased region" description="Basic and acidic residues" evidence="2">
    <location>
        <begin position="1"/>
        <end position="10"/>
    </location>
</feature>
<reference evidence="6 7" key="1">
    <citation type="journal article" date="2013" name="Nature">
        <title>Insights into bilaterian evolution from three spiralian genomes.</title>
        <authorList>
            <person name="Simakov O."/>
            <person name="Marletaz F."/>
            <person name="Cho S.J."/>
            <person name="Edsinger-Gonzales E."/>
            <person name="Havlak P."/>
            <person name="Hellsten U."/>
            <person name="Kuo D.H."/>
            <person name="Larsson T."/>
            <person name="Lv J."/>
            <person name="Arendt D."/>
            <person name="Savage R."/>
            <person name="Osoegawa K."/>
            <person name="de Jong P."/>
            <person name="Grimwood J."/>
            <person name="Chapman J.A."/>
            <person name="Shapiro H."/>
            <person name="Aerts A."/>
            <person name="Otillar R.P."/>
            <person name="Terry A.Y."/>
            <person name="Boore J.L."/>
            <person name="Grigoriev I.V."/>
            <person name="Lindberg D.R."/>
            <person name="Seaver E.C."/>
            <person name="Weisblat D.A."/>
            <person name="Putnam N.H."/>
            <person name="Rokhsar D.S."/>
        </authorList>
    </citation>
    <scope>NUCLEOTIDE SEQUENCE [LARGE SCALE GENOMIC DNA]</scope>
</reference>
<dbReference type="PANTHER" id="PTHR24043">
    <property type="entry name" value="SCAVENGER RECEPTOR CLASS F"/>
    <property type="match status" value="1"/>
</dbReference>
<dbReference type="EMBL" id="KB202444">
    <property type="protein sequence ID" value="ESO90262.1"/>
    <property type="molecule type" value="Genomic_DNA"/>
</dbReference>
<keyword evidence="3" id="KW-1133">Transmembrane helix</keyword>
<dbReference type="HOGENOM" id="CLU_031239_0_0_1"/>
<dbReference type="OMA" id="CHINNGE"/>
<accession>V4A0P9</accession>
<evidence type="ECO:0000256" key="2">
    <source>
        <dbReference type="SAM" id="MobiDB-lite"/>
    </source>
</evidence>
<feature type="region of interest" description="Disordered" evidence="2">
    <location>
        <begin position="432"/>
        <end position="452"/>
    </location>
</feature>
<dbReference type="AlphaFoldDB" id="V4A0P9"/>
<keyword evidence="3" id="KW-0812">Transmembrane</keyword>
<evidence type="ECO:0000256" key="1">
    <source>
        <dbReference type="ARBA" id="ARBA00022536"/>
    </source>
</evidence>
<keyword evidence="7" id="KW-1185">Reference proteome</keyword>
<feature type="domain" description="EGF-like" evidence="4 5">
    <location>
        <begin position="360"/>
        <end position="371"/>
    </location>
</feature>
<dbReference type="InterPro" id="IPR000742">
    <property type="entry name" value="EGF"/>
</dbReference>
<keyword evidence="1" id="KW-0245">EGF-like domain</keyword>
<feature type="region of interest" description="Disordered" evidence="2">
    <location>
        <begin position="1"/>
        <end position="27"/>
    </location>
</feature>